<evidence type="ECO:0000313" key="2">
    <source>
        <dbReference type="Proteomes" id="UP000663193"/>
    </source>
</evidence>
<protein>
    <submittedName>
        <fullName evidence="1">Uncharacterized protein</fullName>
    </submittedName>
</protein>
<dbReference type="Proteomes" id="UP000663193">
    <property type="component" value="Chromosome 10"/>
</dbReference>
<organism evidence="1 2">
    <name type="scientific">Phaeosphaeria nodorum (strain SN15 / ATCC MYA-4574 / FGSC 10173)</name>
    <name type="common">Glume blotch fungus</name>
    <name type="synonym">Parastagonospora nodorum</name>
    <dbReference type="NCBI Taxonomy" id="321614"/>
    <lineage>
        <taxon>Eukaryota</taxon>
        <taxon>Fungi</taxon>
        <taxon>Dikarya</taxon>
        <taxon>Ascomycota</taxon>
        <taxon>Pezizomycotina</taxon>
        <taxon>Dothideomycetes</taxon>
        <taxon>Pleosporomycetidae</taxon>
        <taxon>Pleosporales</taxon>
        <taxon>Pleosporineae</taxon>
        <taxon>Phaeosphaeriaceae</taxon>
        <taxon>Parastagonospora</taxon>
    </lineage>
</organism>
<dbReference type="EMBL" id="CP069032">
    <property type="protein sequence ID" value="QRD00237.1"/>
    <property type="molecule type" value="Genomic_DNA"/>
</dbReference>
<accession>A0A7U2F816</accession>
<sequence>MTFTNMAERATSMWDVTDLPRSLEGKIAIVTAADSTDGIGWHIAFILAYKGAQV</sequence>
<proteinExistence type="predicted"/>
<dbReference type="VEuPathDB" id="FungiDB:JI435_438070"/>
<gene>
    <name evidence="1" type="ORF">JI435_438070</name>
</gene>
<evidence type="ECO:0000313" key="1">
    <source>
        <dbReference type="EMBL" id="QRD00237.1"/>
    </source>
</evidence>
<dbReference type="InterPro" id="IPR036291">
    <property type="entry name" value="NAD(P)-bd_dom_sf"/>
</dbReference>
<keyword evidence="2" id="KW-1185">Reference proteome</keyword>
<name>A0A7U2F816_PHANO</name>
<dbReference type="SUPFAM" id="SSF51735">
    <property type="entry name" value="NAD(P)-binding Rossmann-fold domains"/>
    <property type="match status" value="1"/>
</dbReference>
<dbReference type="OrthoDB" id="191139at2759"/>
<dbReference type="AlphaFoldDB" id="A0A7U2F816"/>
<reference evidence="2" key="1">
    <citation type="journal article" date="2021" name="BMC Genomics">
        <title>Chromosome-level genome assembly and manually-curated proteome of model necrotroph Parastagonospora nodorum Sn15 reveals a genome-wide trove of candidate effector homologs, and redundancy of virulence-related functions within an accessory chromosome.</title>
        <authorList>
            <person name="Bertazzoni S."/>
            <person name="Jones D.A.B."/>
            <person name="Phan H.T."/>
            <person name="Tan K.-C."/>
            <person name="Hane J.K."/>
        </authorList>
    </citation>
    <scope>NUCLEOTIDE SEQUENCE [LARGE SCALE GENOMIC DNA]</scope>
    <source>
        <strain evidence="2">SN15 / ATCC MYA-4574 / FGSC 10173)</strain>
    </source>
</reference>
<dbReference type="Gene3D" id="3.40.50.720">
    <property type="entry name" value="NAD(P)-binding Rossmann-like Domain"/>
    <property type="match status" value="1"/>
</dbReference>